<keyword evidence="3" id="KW-1185">Reference proteome</keyword>
<accession>A0ABY4YWB8</accession>
<gene>
    <name evidence="2" type="ORF">NF556_03080</name>
</gene>
<reference evidence="2" key="1">
    <citation type="submission" date="2022-06" db="EMBL/GenBank/DDBJ databases">
        <title>Ornithinimicrobium HY1793.</title>
        <authorList>
            <person name="Huang Y."/>
        </authorList>
    </citation>
    <scope>NUCLEOTIDE SEQUENCE</scope>
    <source>
        <strain evidence="2">HY1793</strain>
    </source>
</reference>
<dbReference type="RefSeq" id="WP_252594034.1">
    <property type="nucleotide sequence ID" value="NZ_CP099489.1"/>
</dbReference>
<evidence type="ECO:0000313" key="3">
    <source>
        <dbReference type="Proteomes" id="UP001056455"/>
    </source>
</evidence>
<evidence type="ECO:0008006" key="4">
    <source>
        <dbReference type="Google" id="ProtNLM"/>
    </source>
</evidence>
<feature type="compositionally biased region" description="Low complexity" evidence="1">
    <location>
        <begin position="226"/>
        <end position="254"/>
    </location>
</feature>
<dbReference type="EMBL" id="CP099489">
    <property type="protein sequence ID" value="USQ80658.1"/>
    <property type="molecule type" value="Genomic_DNA"/>
</dbReference>
<sequence length="526" mass="54617">MTELLVQDVLTSGRELSRADVLAVAEIVAGQLADEHGQGRHHGDVGPHTVVLDLADAPAVVGDGGRGGVRDAQLLAPRPVRRPPDWPQAPECQPGPAADAFALGQVLRSLDAHARSASDDVGLPPFVQHLIEPDPARRLTVQDLLAAFDEGQIRASPSPASASSLAATPTAEHEQEPAPASTWPPAVAAATVFLLVLAGGLWWTNQDSNPVIPDATPVQAAVVDATEPPTDPTATDPADATPTGPTEGAATPTDDAGNPAPTGEDSPAGEDTPGPDVPGAADRPSPGSTLAPNITGAPDGGPGDVVAPEPAAEGTTEFDQAWCRSHGDFVVQVQTVNYEATICRDGDAVNYHGVNLSDGLAIRTSATEHGAGWTGHGEDGITYEVSTELFEVRQGDTVLASEDVTTLVDPTQEGDFRPWDLHRTEPISYPACDGAAIVVLDTFENLQGVNVQVQESLDAHPGAGYLNTDASCDSLGNPSHARGNQFLIYYWAGHDEEQVCELIESTGTHGLRLEDDAGPGEQVDCG</sequence>
<organism evidence="2 3">
    <name type="scientific">Ornithinimicrobium faecis</name>
    <dbReference type="NCBI Taxonomy" id="2934158"/>
    <lineage>
        <taxon>Bacteria</taxon>
        <taxon>Bacillati</taxon>
        <taxon>Actinomycetota</taxon>
        <taxon>Actinomycetes</taxon>
        <taxon>Micrococcales</taxon>
        <taxon>Ornithinimicrobiaceae</taxon>
        <taxon>Ornithinimicrobium</taxon>
    </lineage>
</organism>
<name>A0ABY4YWB8_9MICO</name>
<proteinExistence type="predicted"/>
<feature type="region of interest" description="Disordered" evidence="1">
    <location>
        <begin position="154"/>
        <end position="182"/>
    </location>
</feature>
<dbReference type="Proteomes" id="UP001056455">
    <property type="component" value="Chromosome"/>
</dbReference>
<feature type="region of interest" description="Disordered" evidence="1">
    <location>
        <begin position="226"/>
        <end position="313"/>
    </location>
</feature>
<evidence type="ECO:0000313" key="2">
    <source>
        <dbReference type="EMBL" id="USQ80658.1"/>
    </source>
</evidence>
<protein>
    <recommendedName>
        <fullName evidence="4">Protein kinase domain-containing protein</fullName>
    </recommendedName>
</protein>
<evidence type="ECO:0000256" key="1">
    <source>
        <dbReference type="SAM" id="MobiDB-lite"/>
    </source>
</evidence>
<feature type="compositionally biased region" description="Low complexity" evidence="1">
    <location>
        <begin position="155"/>
        <end position="170"/>
    </location>
</feature>